<evidence type="ECO:0000256" key="5">
    <source>
        <dbReference type="ARBA" id="ARBA00023239"/>
    </source>
</evidence>
<keyword evidence="1 6" id="KW-0547">Nucleotide-binding</keyword>
<keyword evidence="4 6" id="KW-0520">NAD</keyword>
<feature type="binding site" evidence="6">
    <location>
        <position position="227"/>
    </location>
    <ligand>
        <name>(6S)-NADPHX</name>
        <dbReference type="ChEBI" id="CHEBI:64076"/>
    </ligand>
</feature>
<feature type="binding site" evidence="6">
    <location>
        <begin position="198"/>
        <end position="202"/>
    </location>
    <ligand>
        <name>AMP</name>
        <dbReference type="ChEBI" id="CHEBI:456215"/>
    </ligand>
</feature>
<name>A0ABV1G6Z3_9FIRM</name>
<dbReference type="PANTHER" id="PTHR12592:SF0">
    <property type="entry name" value="ATP-DEPENDENT (S)-NAD(P)H-HYDRATE DEHYDRATASE"/>
    <property type="match status" value="1"/>
</dbReference>
<proteinExistence type="inferred from homology"/>
<evidence type="ECO:0000256" key="4">
    <source>
        <dbReference type="ARBA" id="ARBA00023027"/>
    </source>
</evidence>
<dbReference type="Pfam" id="PF01256">
    <property type="entry name" value="Carb_kinase"/>
    <property type="match status" value="1"/>
</dbReference>
<sequence length="284" mass="28932">MADISVMDAERLCGWLPRRARETHKGDFGRILLLCGAVGYTGAPALAAMGAARSGAGLIFVGVPEPVYPIVAGKLLEPMVFPLLAQGGMLAESAVPEILARLSGCDACLIGCGLGRSAGTFAAVQAVLANASCPVVVDADGINVLEGHIDVLRGAACPVVLTPHDGEYRRLMGRLPGEDRMGAAAALAEKTGATVLLKGHRTAICGADERWENRCGNPGLATGGSGDVLAGILVSLLGQGLPPVHAAAAAAWLHGTAADRCAARMGEYGLLPSDVAAELPYLLP</sequence>
<dbReference type="Gene3D" id="3.40.1190.20">
    <property type="match status" value="1"/>
</dbReference>
<keyword evidence="5 6" id="KW-0456">Lyase</keyword>
<dbReference type="SUPFAM" id="SSF53613">
    <property type="entry name" value="Ribokinase-like"/>
    <property type="match status" value="1"/>
</dbReference>
<evidence type="ECO:0000256" key="6">
    <source>
        <dbReference type="HAMAP-Rule" id="MF_01965"/>
    </source>
</evidence>
<comment type="cofactor">
    <cofactor evidence="6">
        <name>Mg(2+)</name>
        <dbReference type="ChEBI" id="CHEBI:18420"/>
    </cofactor>
</comment>
<evidence type="ECO:0000256" key="3">
    <source>
        <dbReference type="ARBA" id="ARBA00022857"/>
    </source>
</evidence>
<evidence type="ECO:0000256" key="2">
    <source>
        <dbReference type="ARBA" id="ARBA00022840"/>
    </source>
</evidence>
<feature type="binding site" evidence="6">
    <location>
        <position position="113"/>
    </location>
    <ligand>
        <name>(6S)-NADPHX</name>
        <dbReference type="ChEBI" id="CHEBI:64076"/>
    </ligand>
</feature>
<accession>A0ABV1G6Z3</accession>
<comment type="caution">
    <text evidence="8">The sequence shown here is derived from an EMBL/GenBank/DDBJ whole genome shotgun (WGS) entry which is preliminary data.</text>
</comment>
<comment type="function">
    <text evidence="6">Catalyzes the dehydration of the S-form of NAD(P)HX at the expense of ADP, which is converted to AMP. Together with NAD(P)HX epimerase, which catalyzes the epimerization of the S- and R-forms, the enzyme allows the repair of both epimers of NAD(P)HX, a damaged form of NAD(P)H that is a result of enzymatic or heat-dependent hydration.</text>
</comment>
<evidence type="ECO:0000256" key="1">
    <source>
        <dbReference type="ARBA" id="ARBA00022741"/>
    </source>
</evidence>
<dbReference type="NCBIfam" id="TIGR00196">
    <property type="entry name" value="yjeF_cterm"/>
    <property type="match status" value="1"/>
</dbReference>
<keyword evidence="3 6" id="KW-0521">NADP</keyword>
<feature type="binding site" evidence="6">
    <location>
        <position position="164"/>
    </location>
    <ligand>
        <name>(6S)-NADPHX</name>
        <dbReference type="ChEBI" id="CHEBI:64076"/>
    </ligand>
</feature>
<dbReference type="PROSITE" id="PS51383">
    <property type="entry name" value="YJEF_C_3"/>
    <property type="match status" value="1"/>
</dbReference>
<feature type="binding site" evidence="6">
    <location>
        <position position="43"/>
    </location>
    <ligand>
        <name>(6S)-NADPHX</name>
        <dbReference type="ChEBI" id="CHEBI:64076"/>
    </ligand>
</feature>
<dbReference type="PROSITE" id="PS01050">
    <property type="entry name" value="YJEF_C_2"/>
    <property type="match status" value="1"/>
</dbReference>
<reference evidence="8 9" key="1">
    <citation type="submission" date="2024-03" db="EMBL/GenBank/DDBJ databases">
        <title>Human intestinal bacterial collection.</title>
        <authorList>
            <person name="Pauvert C."/>
            <person name="Hitch T.C.A."/>
            <person name="Clavel T."/>
        </authorList>
    </citation>
    <scope>NUCLEOTIDE SEQUENCE [LARGE SCALE GENOMIC DNA]</scope>
    <source>
        <strain evidence="8 9">CLA-AA-H192</strain>
    </source>
</reference>
<dbReference type="HAMAP" id="MF_01965">
    <property type="entry name" value="NADHX_dehydratase"/>
    <property type="match status" value="1"/>
</dbReference>
<dbReference type="PANTHER" id="PTHR12592">
    <property type="entry name" value="ATP-DEPENDENT (S)-NAD(P)H-HYDRATE DEHYDRATASE FAMILY MEMBER"/>
    <property type="match status" value="1"/>
</dbReference>
<keyword evidence="9" id="KW-1185">Reference proteome</keyword>
<dbReference type="EMBL" id="JBBMFF010000205">
    <property type="protein sequence ID" value="MEQ2510959.1"/>
    <property type="molecule type" value="Genomic_DNA"/>
</dbReference>
<keyword evidence="2 6" id="KW-0067">ATP-binding</keyword>
<dbReference type="CDD" id="cd01171">
    <property type="entry name" value="YXKO-related"/>
    <property type="match status" value="1"/>
</dbReference>
<evidence type="ECO:0000313" key="9">
    <source>
        <dbReference type="Proteomes" id="UP001491552"/>
    </source>
</evidence>
<dbReference type="Proteomes" id="UP001491552">
    <property type="component" value="Unassembled WGS sequence"/>
</dbReference>
<comment type="similarity">
    <text evidence="6">Belongs to the NnrD/CARKD family.</text>
</comment>
<feature type="binding site" evidence="6">
    <location>
        <position position="226"/>
    </location>
    <ligand>
        <name>AMP</name>
        <dbReference type="ChEBI" id="CHEBI:456215"/>
    </ligand>
</feature>
<evidence type="ECO:0000259" key="7">
    <source>
        <dbReference type="PROSITE" id="PS51383"/>
    </source>
</evidence>
<dbReference type="InterPro" id="IPR029056">
    <property type="entry name" value="Ribokinase-like"/>
</dbReference>
<comment type="catalytic activity">
    <reaction evidence="6">
        <text>(6S)-NADHX + ADP = AMP + phosphate + NADH + H(+)</text>
        <dbReference type="Rhea" id="RHEA:32223"/>
        <dbReference type="ChEBI" id="CHEBI:15378"/>
        <dbReference type="ChEBI" id="CHEBI:43474"/>
        <dbReference type="ChEBI" id="CHEBI:57945"/>
        <dbReference type="ChEBI" id="CHEBI:64074"/>
        <dbReference type="ChEBI" id="CHEBI:456215"/>
        <dbReference type="ChEBI" id="CHEBI:456216"/>
        <dbReference type="EC" id="4.2.1.136"/>
    </reaction>
</comment>
<organism evidence="8 9">
    <name type="scientific">Faecousia intestinalis</name>
    <dbReference type="NCBI Taxonomy" id="3133167"/>
    <lineage>
        <taxon>Bacteria</taxon>
        <taxon>Bacillati</taxon>
        <taxon>Bacillota</taxon>
        <taxon>Clostridia</taxon>
        <taxon>Eubacteriales</taxon>
        <taxon>Oscillospiraceae</taxon>
        <taxon>Faecousia</taxon>
    </lineage>
</organism>
<protein>
    <recommendedName>
        <fullName evidence="6">ADP-dependent (S)-NAD(P)H-hydrate dehydratase</fullName>
        <ecNumber evidence="6">4.2.1.136</ecNumber>
    </recommendedName>
    <alternativeName>
        <fullName evidence="6">ADP-dependent NAD(P)HX dehydratase</fullName>
    </alternativeName>
</protein>
<feature type="domain" description="YjeF C-terminal" evidence="7">
    <location>
        <begin position="8"/>
        <end position="284"/>
    </location>
</feature>
<dbReference type="InterPro" id="IPR017953">
    <property type="entry name" value="Carbohydrate_kinase_pred_CS"/>
</dbReference>
<dbReference type="EC" id="4.2.1.136" evidence="6"/>
<dbReference type="RefSeq" id="WP_349135655.1">
    <property type="nucleotide sequence ID" value="NZ_JBBMFF010000205.1"/>
</dbReference>
<comment type="subunit">
    <text evidence="6">Homotetramer.</text>
</comment>
<evidence type="ECO:0000313" key="8">
    <source>
        <dbReference type="EMBL" id="MEQ2510959.1"/>
    </source>
</evidence>
<dbReference type="InterPro" id="IPR000631">
    <property type="entry name" value="CARKD"/>
</dbReference>
<comment type="catalytic activity">
    <reaction evidence="6">
        <text>(6S)-NADPHX + ADP = AMP + phosphate + NADPH + H(+)</text>
        <dbReference type="Rhea" id="RHEA:32235"/>
        <dbReference type="ChEBI" id="CHEBI:15378"/>
        <dbReference type="ChEBI" id="CHEBI:43474"/>
        <dbReference type="ChEBI" id="CHEBI:57783"/>
        <dbReference type="ChEBI" id="CHEBI:64076"/>
        <dbReference type="ChEBI" id="CHEBI:456215"/>
        <dbReference type="ChEBI" id="CHEBI:456216"/>
        <dbReference type="EC" id="4.2.1.136"/>
    </reaction>
</comment>
<gene>
    <name evidence="6" type="primary">nnrD</name>
    <name evidence="8" type="ORF">WMO66_06820</name>
</gene>